<sequence length="138" mass="16505">MSTIKKYSFDFYQAIGKLFYAIASADKNVEEEEYHKFKDIVKKEWVLLDNFGPKDVYQIKIVFDWLNKNKKLNPEKWFKDFLIYKNNNEKLFTNNIKTLILKTVNAIAYSFSSINKSELIMIAKLNLEFKKQIQKNEK</sequence>
<dbReference type="Proteomes" id="UP000182544">
    <property type="component" value="Unassembled WGS sequence"/>
</dbReference>
<reference evidence="1 2" key="1">
    <citation type="submission" date="2016-10" db="EMBL/GenBank/DDBJ databases">
        <authorList>
            <person name="de Groot N.N."/>
        </authorList>
    </citation>
    <scope>NUCLEOTIDE SEQUENCE [LARGE SCALE GENOMIC DNA]</scope>
    <source>
        <strain evidence="1 2">DSM 18180</strain>
    </source>
</reference>
<evidence type="ECO:0000313" key="2">
    <source>
        <dbReference type="Proteomes" id="UP000182544"/>
    </source>
</evidence>
<accession>A0A1K2IIS6</accession>
<protein>
    <recommendedName>
        <fullName evidence="3">Co-chaperone DjlA N-terminal domain-containing protein</fullName>
    </recommendedName>
</protein>
<dbReference type="AlphaFoldDB" id="A0A1K2IIS6"/>
<dbReference type="Gene3D" id="1.10.3680.10">
    <property type="entry name" value="TerB-like"/>
    <property type="match status" value="1"/>
</dbReference>
<name>A0A1K2IIS6_9FLAO</name>
<proteinExistence type="predicted"/>
<keyword evidence="2" id="KW-1185">Reference proteome</keyword>
<gene>
    <name evidence="1" type="ORF">SAMN05428642_102640</name>
</gene>
<organism evidence="1 2">
    <name type="scientific">Flaviramulus basaltis</name>
    <dbReference type="NCBI Taxonomy" id="369401"/>
    <lineage>
        <taxon>Bacteria</taxon>
        <taxon>Pseudomonadati</taxon>
        <taxon>Bacteroidota</taxon>
        <taxon>Flavobacteriia</taxon>
        <taxon>Flavobacteriales</taxon>
        <taxon>Flavobacteriaceae</taxon>
        <taxon>Flaviramulus</taxon>
    </lineage>
</organism>
<dbReference type="STRING" id="369401.SAMN05428642_102640"/>
<dbReference type="RefSeq" id="WP_072401647.1">
    <property type="nucleotide sequence ID" value="NZ_FPKV01000002.1"/>
</dbReference>
<dbReference type="EMBL" id="FPKV01000002">
    <property type="protein sequence ID" value="SFZ92295.1"/>
    <property type="molecule type" value="Genomic_DNA"/>
</dbReference>
<evidence type="ECO:0000313" key="1">
    <source>
        <dbReference type="EMBL" id="SFZ92295.1"/>
    </source>
</evidence>
<dbReference type="InterPro" id="IPR029024">
    <property type="entry name" value="TerB-like"/>
</dbReference>
<dbReference type="SUPFAM" id="SSF158682">
    <property type="entry name" value="TerB-like"/>
    <property type="match status" value="1"/>
</dbReference>
<dbReference type="OrthoDB" id="979732at2"/>
<evidence type="ECO:0008006" key="3">
    <source>
        <dbReference type="Google" id="ProtNLM"/>
    </source>
</evidence>